<dbReference type="SUPFAM" id="SSF101936">
    <property type="entry name" value="DNA-binding pseudobarrel domain"/>
    <property type="match status" value="1"/>
</dbReference>
<sequence length="126" mass="14414">MAIFSKLLTKTDIEKRLSFPTKCLKSLPCFGRGHAVDFHVMDECGQVWTFRCTVRNKKNPKPVISKDWSKFVSRKNLDVGDIITFSKLENKVGCAFYKIEVKKPVKLFGNNNLLLSLHQKVLLLNA</sequence>
<dbReference type="GO" id="GO:0003700">
    <property type="term" value="F:DNA-binding transcription factor activity"/>
    <property type="evidence" value="ECO:0007669"/>
    <property type="project" value="InterPro"/>
</dbReference>
<dbReference type="Gene3D" id="2.40.330.10">
    <property type="entry name" value="DNA-binding pseudobarrel domain"/>
    <property type="match status" value="1"/>
</dbReference>
<keyword evidence="8" id="KW-1185">Reference proteome</keyword>
<dbReference type="SMART" id="SM01019">
    <property type="entry name" value="B3"/>
    <property type="match status" value="1"/>
</dbReference>
<evidence type="ECO:0000256" key="1">
    <source>
        <dbReference type="ARBA" id="ARBA00004123"/>
    </source>
</evidence>
<evidence type="ECO:0000313" key="8">
    <source>
        <dbReference type="Proteomes" id="UP000657918"/>
    </source>
</evidence>
<dbReference type="InterPro" id="IPR003340">
    <property type="entry name" value="B3_DNA-bd"/>
</dbReference>
<dbReference type="InterPro" id="IPR044800">
    <property type="entry name" value="LEC2-like"/>
</dbReference>
<comment type="subcellular location">
    <subcellularLocation>
        <location evidence="1">Nucleus</location>
    </subcellularLocation>
</comment>
<protein>
    <recommendedName>
        <fullName evidence="6">TF-B3 domain-containing protein</fullName>
    </recommendedName>
</protein>
<dbReference type="PANTHER" id="PTHR31140:SF145">
    <property type="entry name" value="TF-B3 DOMAIN-CONTAINING PROTEIN"/>
    <property type="match status" value="1"/>
</dbReference>
<dbReference type="InterPro" id="IPR015300">
    <property type="entry name" value="DNA-bd_pseudobarrel_sf"/>
</dbReference>
<keyword evidence="5" id="KW-0539">Nucleus</keyword>
<evidence type="ECO:0000256" key="4">
    <source>
        <dbReference type="ARBA" id="ARBA00023163"/>
    </source>
</evidence>
<evidence type="ECO:0000259" key="6">
    <source>
        <dbReference type="SMART" id="SM01019"/>
    </source>
</evidence>
<dbReference type="AlphaFoldDB" id="A0A835JI70"/>
<keyword evidence="2" id="KW-0805">Transcription regulation</keyword>
<organism evidence="7 8">
    <name type="scientific">Salix dunnii</name>
    <dbReference type="NCBI Taxonomy" id="1413687"/>
    <lineage>
        <taxon>Eukaryota</taxon>
        <taxon>Viridiplantae</taxon>
        <taxon>Streptophyta</taxon>
        <taxon>Embryophyta</taxon>
        <taxon>Tracheophyta</taxon>
        <taxon>Spermatophyta</taxon>
        <taxon>Magnoliopsida</taxon>
        <taxon>eudicotyledons</taxon>
        <taxon>Gunneridae</taxon>
        <taxon>Pentapetalae</taxon>
        <taxon>rosids</taxon>
        <taxon>fabids</taxon>
        <taxon>Malpighiales</taxon>
        <taxon>Salicaceae</taxon>
        <taxon>Saliceae</taxon>
        <taxon>Salix</taxon>
    </lineage>
</organism>
<proteinExistence type="predicted"/>
<dbReference type="EMBL" id="JADGMS010000014">
    <property type="protein sequence ID" value="KAF9668819.1"/>
    <property type="molecule type" value="Genomic_DNA"/>
</dbReference>
<dbReference type="CDD" id="cd10017">
    <property type="entry name" value="B3_DNA"/>
    <property type="match status" value="1"/>
</dbReference>
<evidence type="ECO:0000313" key="7">
    <source>
        <dbReference type="EMBL" id="KAF9668819.1"/>
    </source>
</evidence>
<evidence type="ECO:0000256" key="2">
    <source>
        <dbReference type="ARBA" id="ARBA00023015"/>
    </source>
</evidence>
<feature type="domain" description="TF-B3" evidence="6">
    <location>
        <begin position="4"/>
        <end position="102"/>
    </location>
</feature>
<comment type="caution">
    <text evidence="7">The sequence shown here is derived from an EMBL/GenBank/DDBJ whole genome shotgun (WGS) entry which is preliminary data.</text>
</comment>
<dbReference type="GO" id="GO:0003677">
    <property type="term" value="F:DNA binding"/>
    <property type="evidence" value="ECO:0007669"/>
    <property type="project" value="UniProtKB-KW"/>
</dbReference>
<evidence type="ECO:0000256" key="3">
    <source>
        <dbReference type="ARBA" id="ARBA00023125"/>
    </source>
</evidence>
<keyword evidence="4" id="KW-0804">Transcription</keyword>
<reference evidence="7 8" key="1">
    <citation type="submission" date="2020-10" db="EMBL/GenBank/DDBJ databases">
        <title>Plant Genome Project.</title>
        <authorList>
            <person name="Zhang R.-G."/>
        </authorList>
    </citation>
    <scope>NUCLEOTIDE SEQUENCE [LARGE SCALE GENOMIC DNA]</scope>
    <source>
        <strain evidence="7">FAFU-HL-1</strain>
        <tissue evidence="7">Leaf</tissue>
    </source>
</reference>
<evidence type="ECO:0000256" key="5">
    <source>
        <dbReference type="ARBA" id="ARBA00023242"/>
    </source>
</evidence>
<dbReference type="PANTHER" id="PTHR31140">
    <property type="entry name" value="B3 DOMAIN-CONTAINING TRANSCRIPTION FACTOR ABI3"/>
    <property type="match status" value="1"/>
</dbReference>
<gene>
    <name evidence="7" type="ORF">SADUNF_Sadunf14G0043000</name>
</gene>
<keyword evidence="3" id="KW-0238">DNA-binding</keyword>
<name>A0A835JI70_9ROSI</name>
<dbReference type="GO" id="GO:0005634">
    <property type="term" value="C:nucleus"/>
    <property type="evidence" value="ECO:0007669"/>
    <property type="project" value="UniProtKB-SubCell"/>
</dbReference>
<dbReference type="OrthoDB" id="954231at2759"/>
<dbReference type="Proteomes" id="UP000657918">
    <property type="component" value="Unassembled WGS sequence"/>
</dbReference>
<dbReference type="Pfam" id="PF02362">
    <property type="entry name" value="B3"/>
    <property type="match status" value="1"/>
</dbReference>
<accession>A0A835JI70</accession>